<accession>A0A9D4FS85</accession>
<dbReference type="AlphaFoldDB" id="A0A9D4FS85"/>
<gene>
    <name evidence="1" type="ORF">DPMN_131584</name>
</gene>
<keyword evidence="2" id="KW-1185">Reference proteome</keyword>
<name>A0A9D4FS85_DREPO</name>
<reference evidence="1" key="1">
    <citation type="journal article" date="2019" name="bioRxiv">
        <title>The Genome of the Zebra Mussel, Dreissena polymorpha: A Resource for Invasive Species Research.</title>
        <authorList>
            <person name="McCartney M.A."/>
            <person name="Auch B."/>
            <person name="Kono T."/>
            <person name="Mallez S."/>
            <person name="Zhang Y."/>
            <person name="Obille A."/>
            <person name="Becker A."/>
            <person name="Abrahante J.E."/>
            <person name="Garbe J."/>
            <person name="Badalamenti J.P."/>
            <person name="Herman A."/>
            <person name="Mangelson H."/>
            <person name="Liachko I."/>
            <person name="Sullivan S."/>
            <person name="Sone E.D."/>
            <person name="Koren S."/>
            <person name="Silverstein K.A.T."/>
            <person name="Beckman K.B."/>
            <person name="Gohl D.M."/>
        </authorList>
    </citation>
    <scope>NUCLEOTIDE SEQUENCE</scope>
    <source>
        <strain evidence="1">Duluth1</strain>
        <tissue evidence="1">Whole animal</tissue>
    </source>
</reference>
<dbReference type="Proteomes" id="UP000828390">
    <property type="component" value="Unassembled WGS sequence"/>
</dbReference>
<protein>
    <submittedName>
        <fullName evidence="1">Uncharacterized protein</fullName>
    </submittedName>
</protein>
<reference evidence="1" key="2">
    <citation type="submission" date="2020-11" db="EMBL/GenBank/DDBJ databases">
        <authorList>
            <person name="McCartney M.A."/>
            <person name="Auch B."/>
            <person name="Kono T."/>
            <person name="Mallez S."/>
            <person name="Becker A."/>
            <person name="Gohl D.M."/>
            <person name="Silverstein K.A.T."/>
            <person name="Koren S."/>
            <person name="Bechman K.B."/>
            <person name="Herman A."/>
            <person name="Abrahante J.E."/>
            <person name="Garbe J."/>
        </authorList>
    </citation>
    <scope>NUCLEOTIDE SEQUENCE</scope>
    <source>
        <strain evidence="1">Duluth1</strain>
        <tissue evidence="1">Whole animal</tissue>
    </source>
</reference>
<comment type="caution">
    <text evidence="1">The sequence shown here is derived from an EMBL/GenBank/DDBJ whole genome shotgun (WGS) entry which is preliminary data.</text>
</comment>
<sequence length="67" mass="7651">MSHPVLVKSSPSSIPGFKISIKAKESEIMMMMMMTKKLALNHRVLTVRKWTWLQAHLVSRTDKKGQA</sequence>
<evidence type="ECO:0000313" key="2">
    <source>
        <dbReference type="Proteomes" id="UP000828390"/>
    </source>
</evidence>
<proteinExistence type="predicted"/>
<dbReference type="EMBL" id="JAIWYP010000006">
    <property type="protein sequence ID" value="KAH3803326.1"/>
    <property type="molecule type" value="Genomic_DNA"/>
</dbReference>
<evidence type="ECO:0000313" key="1">
    <source>
        <dbReference type="EMBL" id="KAH3803326.1"/>
    </source>
</evidence>
<organism evidence="1 2">
    <name type="scientific">Dreissena polymorpha</name>
    <name type="common">Zebra mussel</name>
    <name type="synonym">Mytilus polymorpha</name>
    <dbReference type="NCBI Taxonomy" id="45954"/>
    <lineage>
        <taxon>Eukaryota</taxon>
        <taxon>Metazoa</taxon>
        <taxon>Spiralia</taxon>
        <taxon>Lophotrochozoa</taxon>
        <taxon>Mollusca</taxon>
        <taxon>Bivalvia</taxon>
        <taxon>Autobranchia</taxon>
        <taxon>Heteroconchia</taxon>
        <taxon>Euheterodonta</taxon>
        <taxon>Imparidentia</taxon>
        <taxon>Neoheterodontei</taxon>
        <taxon>Myida</taxon>
        <taxon>Dreissenoidea</taxon>
        <taxon>Dreissenidae</taxon>
        <taxon>Dreissena</taxon>
    </lineage>
</organism>